<dbReference type="AlphaFoldDB" id="A0A0C9Z7H3"/>
<dbReference type="Proteomes" id="UP000054018">
    <property type="component" value="Unassembled WGS sequence"/>
</dbReference>
<protein>
    <submittedName>
        <fullName evidence="1">Uncharacterized protein</fullName>
    </submittedName>
</protein>
<keyword evidence="2" id="KW-1185">Reference proteome</keyword>
<proteinExistence type="predicted"/>
<evidence type="ECO:0000313" key="1">
    <source>
        <dbReference type="EMBL" id="KIK25271.1"/>
    </source>
</evidence>
<name>A0A0C9Z7H3_9AGAM</name>
<sequence>MPTHAASLVRLLARRLSLLDSGFYLGDNHVLNNVEWTFFNGDEDEEGNIHVSSFEPAPLCAITTIDRNNFWLTPLAGYHKPSAIWHDLASVKPSCAITQPSVQPVKEEFNIVVQNLRQLQDSIATPGYQVGKGFILAGGQTGDRLKLRHLLFESLDARETTNQGFSETLLSKDDTDVAPFMIDNWPVDDDETRDELETLKTTHHLVPLPAYDIDGNLIQPHAYQQSLQGALVELYFNMMHWAIAGKGGTQGNDVFTAEIQMICIIKPPCQTAMPSKCKVSLYIHPDSNCNKKLHTT</sequence>
<accession>A0A0C9Z7H3</accession>
<organism evidence="1 2">
    <name type="scientific">Pisolithus microcarpus 441</name>
    <dbReference type="NCBI Taxonomy" id="765257"/>
    <lineage>
        <taxon>Eukaryota</taxon>
        <taxon>Fungi</taxon>
        <taxon>Dikarya</taxon>
        <taxon>Basidiomycota</taxon>
        <taxon>Agaricomycotina</taxon>
        <taxon>Agaricomycetes</taxon>
        <taxon>Agaricomycetidae</taxon>
        <taxon>Boletales</taxon>
        <taxon>Sclerodermatineae</taxon>
        <taxon>Pisolithaceae</taxon>
        <taxon>Pisolithus</taxon>
    </lineage>
</organism>
<reference evidence="2" key="2">
    <citation type="submission" date="2015-01" db="EMBL/GenBank/DDBJ databases">
        <title>Evolutionary Origins and Diversification of the Mycorrhizal Mutualists.</title>
        <authorList>
            <consortium name="DOE Joint Genome Institute"/>
            <consortium name="Mycorrhizal Genomics Consortium"/>
            <person name="Kohler A."/>
            <person name="Kuo A."/>
            <person name="Nagy L.G."/>
            <person name="Floudas D."/>
            <person name="Copeland A."/>
            <person name="Barry K.W."/>
            <person name="Cichocki N."/>
            <person name="Veneault-Fourrey C."/>
            <person name="LaButti K."/>
            <person name="Lindquist E.A."/>
            <person name="Lipzen A."/>
            <person name="Lundell T."/>
            <person name="Morin E."/>
            <person name="Murat C."/>
            <person name="Riley R."/>
            <person name="Ohm R."/>
            <person name="Sun H."/>
            <person name="Tunlid A."/>
            <person name="Henrissat B."/>
            <person name="Grigoriev I.V."/>
            <person name="Hibbett D.S."/>
            <person name="Martin F."/>
        </authorList>
    </citation>
    <scope>NUCLEOTIDE SEQUENCE [LARGE SCALE GENOMIC DNA]</scope>
    <source>
        <strain evidence="2">441</strain>
    </source>
</reference>
<dbReference type="EMBL" id="KN833709">
    <property type="protein sequence ID" value="KIK25271.1"/>
    <property type="molecule type" value="Genomic_DNA"/>
</dbReference>
<reference evidence="1 2" key="1">
    <citation type="submission" date="2014-04" db="EMBL/GenBank/DDBJ databases">
        <authorList>
            <consortium name="DOE Joint Genome Institute"/>
            <person name="Kuo A."/>
            <person name="Kohler A."/>
            <person name="Costa M.D."/>
            <person name="Nagy L.G."/>
            <person name="Floudas D."/>
            <person name="Copeland A."/>
            <person name="Barry K.W."/>
            <person name="Cichocki N."/>
            <person name="Veneault-Fourrey C."/>
            <person name="LaButti K."/>
            <person name="Lindquist E.A."/>
            <person name="Lipzen A."/>
            <person name="Lundell T."/>
            <person name="Morin E."/>
            <person name="Murat C."/>
            <person name="Sun H."/>
            <person name="Tunlid A."/>
            <person name="Henrissat B."/>
            <person name="Grigoriev I.V."/>
            <person name="Hibbett D.S."/>
            <person name="Martin F."/>
            <person name="Nordberg H.P."/>
            <person name="Cantor M.N."/>
            <person name="Hua S.X."/>
        </authorList>
    </citation>
    <scope>NUCLEOTIDE SEQUENCE [LARGE SCALE GENOMIC DNA]</scope>
    <source>
        <strain evidence="1 2">441</strain>
    </source>
</reference>
<dbReference type="HOGENOM" id="CLU_046434_1_0_1"/>
<dbReference type="OrthoDB" id="2685635at2759"/>
<evidence type="ECO:0000313" key="2">
    <source>
        <dbReference type="Proteomes" id="UP000054018"/>
    </source>
</evidence>
<gene>
    <name evidence="1" type="ORF">PISMIDRAFT_9650</name>
</gene>